<dbReference type="InterPro" id="IPR000740">
    <property type="entry name" value="GrpE"/>
</dbReference>
<dbReference type="OrthoDB" id="201635at2759"/>
<dbReference type="Gene3D" id="2.30.22.10">
    <property type="entry name" value="Head domain of nucleotide exchange factor GrpE"/>
    <property type="match status" value="1"/>
</dbReference>
<dbReference type="GO" id="GO:0005759">
    <property type="term" value="C:mitochondrial matrix"/>
    <property type="evidence" value="ECO:0007669"/>
    <property type="project" value="UniProtKB-SubCell"/>
</dbReference>
<gene>
    <name evidence="6" type="ORF">A3770_09p54350</name>
</gene>
<dbReference type="Gene3D" id="3.90.20.20">
    <property type="match status" value="1"/>
</dbReference>
<dbReference type="EMBL" id="CP031042">
    <property type="protein sequence ID" value="QDZ22917.1"/>
    <property type="molecule type" value="Genomic_DNA"/>
</dbReference>
<dbReference type="GO" id="GO:0006457">
    <property type="term" value="P:protein folding"/>
    <property type="evidence" value="ECO:0007669"/>
    <property type="project" value="InterPro"/>
</dbReference>
<proteinExistence type="inferred from homology"/>
<evidence type="ECO:0000313" key="7">
    <source>
        <dbReference type="Proteomes" id="UP000316726"/>
    </source>
</evidence>
<dbReference type="PANTHER" id="PTHR21237">
    <property type="entry name" value="GRPE PROTEIN"/>
    <property type="match status" value="1"/>
</dbReference>
<dbReference type="GO" id="GO:0051082">
    <property type="term" value="F:unfolded protein binding"/>
    <property type="evidence" value="ECO:0007669"/>
    <property type="project" value="TreeGrafter"/>
</dbReference>
<dbReference type="InterPro" id="IPR009012">
    <property type="entry name" value="GrpE_head"/>
</dbReference>
<reference evidence="6 7" key="1">
    <citation type="submission" date="2018-07" db="EMBL/GenBank/DDBJ databases">
        <title>The complete nuclear genome of the prasinophyte Chloropicon primus (CCMP1205).</title>
        <authorList>
            <person name="Pombert J.-F."/>
            <person name="Otis C."/>
            <person name="Turmel M."/>
            <person name="Lemieux C."/>
        </authorList>
    </citation>
    <scope>NUCLEOTIDE SEQUENCE [LARGE SCALE GENOMIC DNA]</scope>
    <source>
        <strain evidence="6 7">CCMP1205</strain>
    </source>
</reference>
<dbReference type="SUPFAM" id="SSF58014">
    <property type="entry name" value="Coiled-coil domain of nucleotide exchange factor GrpE"/>
    <property type="match status" value="1"/>
</dbReference>
<dbReference type="PANTHER" id="PTHR21237:SF23">
    <property type="entry name" value="GRPE PROTEIN HOMOLOG, MITOCHONDRIAL"/>
    <property type="match status" value="1"/>
</dbReference>
<keyword evidence="7" id="KW-1185">Reference proteome</keyword>
<feature type="compositionally biased region" description="Polar residues" evidence="5">
    <location>
        <begin position="71"/>
        <end position="86"/>
    </location>
</feature>
<feature type="compositionally biased region" description="Basic and acidic residues" evidence="5">
    <location>
        <begin position="87"/>
        <end position="107"/>
    </location>
</feature>
<name>A0A5B8MRM3_9CHLO</name>
<dbReference type="FunFam" id="2.30.22.10:FF:000002">
    <property type="entry name" value="GrpE protein homolog"/>
    <property type="match status" value="1"/>
</dbReference>
<comment type="similarity">
    <text evidence="2 4">Belongs to the GrpE family.</text>
</comment>
<feature type="region of interest" description="Disordered" evidence="5">
    <location>
        <begin position="67"/>
        <end position="132"/>
    </location>
</feature>
<dbReference type="PRINTS" id="PR00773">
    <property type="entry name" value="GRPEPROTEIN"/>
</dbReference>
<evidence type="ECO:0000256" key="1">
    <source>
        <dbReference type="ARBA" id="ARBA00004305"/>
    </source>
</evidence>
<accession>A0A5B8MRM3</accession>
<dbReference type="STRING" id="1764295.A0A5B8MRM3"/>
<feature type="compositionally biased region" description="Acidic residues" evidence="5">
    <location>
        <begin position="108"/>
        <end position="131"/>
    </location>
</feature>
<dbReference type="HAMAP" id="MF_01151">
    <property type="entry name" value="GrpE"/>
    <property type="match status" value="1"/>
</dbReference>
<dbReference type="CDD" id="cd00446">
    <property type="entry name" value="GrpE"/>
    <property type="match status" value="1"/>
</dbReference>
<dbReference type="InterPro" id="IPR013805">
    <property type="entry name" value="GrpE_CC"/>
</dbReference>
<dbReference type="Proteomes" id="UP000316726">
    <property type="component" value="Chromosome 9"/>
</dbReference>
<sequence>MFRAVLRHQSRLGCTCSSTTARLVCGVLEAEGGAFPESVATRASAPHGVKWWRPATSVAGVHRELGGLPPSTCSHSSRPLFSFSTKSSEEEKAEEKAAAGAEEKPQEEGEGQEEEPKEEEEGGAPCAEEELSDLRSKCEALEATVAKMGGENADYKDKLIRTLADMENLRERTARQVENSQKFAVQGFVKDLLDVSDNFERALAAVDVDYLKSGGEGEAEAKAEGKAFGFLKSLHEGIEMTEKQMLSVLKKNGVERFDPTGQPFDPNLHEARFEVPVPDKEPGTVVVVTKVGYTLHDRVIRPAEVGVVPEK</sequence>
<dbReference type="Pfam" id="PF01025">
    <property type="entry name" value="GrpE"/>
    <property type="match status" value="1"/>
</dbReference>
<evidence type="ECO:0000313" key="6">
    <source>
        <dbReference type="EMBL" id="QDZ22917.1"/>
    </source>
</evidence>
<evidence type="ECO:0000256" key="3">
    <source>
        <dbReference type="ARBA" id="ARBA00023186"/>
    </source>
</evidence>
<organism evidence="6 7">
    <name type="scientific">Chloropicon primus</name>
    <dbReference type="NCBI Taxonomy" id="1764295"/>
    <lineage>
        <taxon>Eukaryota</taxon>
        <taxon>Viridiplantae</taxon>
        <taxon>Chlorophyta</taxon>
        <taxon>Chloropicophyceae</taxon>
        <taxon>Chloropicales</taxon>
        <taxon>Chloropicaceae</taxon>
        <taxon>Chloropicon</taxon>
    </lineage>
</organism>
<dbReference type="AlphaFoldDB" id="A0A5B8MRM3"/>
<evidence type="ECO:0000256" key="4">
    <source>
        <dbReference type="RuleBase" id="RU004478"/>
    </source>
</evidence>
<evidence type="ECO:0000256" key="5">
    <source>
        <dbReference type="SAM" id="MobiDB-lite"/>
    </source>
</evidence>
<evidence type="ECO:0000256" key="2">
    <source>
        <dbReference type="ARBA" id="ARBA00009054"/>
    </source>
</evidence>
<dbReference type="GO" id="GO:0042803">
    <property type="term" value="F:protein homodimerization activity"/>
    <property type="evidence" value="ECO:0007669"/>
    <property type="project" value="InterPro"/>
</dbReference>
<dbReference type="SUPFAM" id="SSF51064">
    <property type="entry name" value="Head domain of nucleotide exchange factor GrpE"/>
    <property type="match status" value="1"/>
</dbReference>
<comment type="subcellular location">
    <subcellularLocation>
        <location evidence="1">Mitochondrion matrix</location>
    </subcellularLocation>
</comment>
<dbReference type="GO" id="GO:0000774">
    <property type="term" value="F:adenyl-nucleotide exchange factor activity"/>
    <property type="evidence" value="ECO:0007669"/>
    <property type="project" value="InterPro"/>
</dbReference>
<keyword evidence="3" id="KW-0143">Chaperone</keyword>
<protein>
    <submittedName>
        <fullName evidence="6">GrpE nucleotide exchange factor</fullName>
    </submittedName>
</protein>
<dbReference type="GO" id="GO:0051087">
    <property type="term" value="F:protein-folding chaperone binding"/>
    <property type="evidence" value="ECO:0007669"/>
    <property type="project" value="InterPro"/>
</dbReference>